<dbReference type="AlphaFoldDB" id="A0AAJ0G1K0"/>
<dbReference type="PROSITE" id="PS50234">
    <property type="entry name" value="VWFA"/>
    <property type="match status" value="1"/>
</dbReference>
<dbReference type="InterPro" id="IPR039510">
    <property type="entry name" value="Vint_dom"/>
</dbReference>
<accession>A0AAJ0G1K0</accession>
<name>A0AAJ0G1K0_9HYPO</name>
<comment type="caution">
    <text evidence="2">The sequence shown here is derived from an EMBL/GenBank/DDBJ whole genome shotgun (WGS) entry which is preliminary data.</text>
</comment>
<dbReference type="InterPro" id="IPR032838">
    <property type="entry name" value="Vwaint_dom"/>
</dbReference>
<dbReference type="SUPFAM" id="SSF53300">
    <property type="entry name" value="vWA-like"/>
    <property type="match status" value="1"/>
</dbReference>
<dbReference type="Proteomes" id="UP001251528">
    <property type="component" value="Unassembled WGS sequence"/>
</dbReference>
<dbReference type="SMART" id="SM00327">
    <property type="entry name" value="VWA"/>
    <property type="match status" value="1"/>
</dbReference>
<dbReference type="Pfam" id="PF14623">
    <property type="entry name" value="Vint"/>
    <property type="match status" value="1"/>
</dbReference>
<gene>
    <name evidence="2" type="ORF">QQS21_004408</name>
</gene>
<dbReference type="InterPro" id="IPR002035">
    <property type="entry name" value="VWF_A"/>
</dbReference>
<dbReference type="PANTHER" id="PTHR10579">
    <property type="entry name" value="CALCIUM-ACTIVATED CHLORIDE CHANNEL REGULATOR"/>
    <property type="match status" value="1"/>
</dbReference>
<dbReference type="SUPFAM" id="SSF51294">
    <property type="entry name" value="Hedgehog/intein (Hint) domain"/>
    <property type="match status" value="1"/>
</dbReference>
<keyword evidence="3" id="KW-1185">Reference proteome</keyword>
<dbReference type="Gene3D" id="3.40.50.410">
    <property type="entry name" value="von Willebrand factor, type A domain"/>
    <property type="match status" value="1"/>
</dbReference>
<dbReference type="PANTHER" id="PTHR10579:SF156">
    <property type="entry name" value="VWFA DOMAIN-CONTAINING PROTEIN"/>
    <property type="match status" value="1"/>
</dbReference>
<evidence type="ECO:0000259" key="1">
    <source>
        <dbReference type="PROSITE" id="PS50234"/>
    </source>
</evidence>
<reference evidence="2" key="1">
    <citation type="submission" date="2023-06" db="EMBL/GenBank/DDBJ databases">
        <title>Conoideocrella luteorostrata (Hypocreales: Clavicipitaceae), a potential biocontrol fungus for elongate hemlock scale in United States Christmas tree production areas.</title>
        <authorList>
            <person name="Barrett H."/>
            <person name="Lovett B."/>
            <person name="Macias A.M."/>
            <person name="Stajich J.E."/>
            <person name="Kasson M.T."/>
        </authorList>
    </citation>
    <scope>NUCLEOTIDE SEQUENCE</scope>
    <source>
        <strain evidence="2">ARSEF 14590</strain>
    </source>
</reference>
<feature type="domain" description="VWFA" evidence="1">
    <location>
        <begin position="50"/>
        <end position="236"/>
    </location>
</feature>
<proteinExistence type="predicted"/>
<dbReference type="Pfam" id="PF13768">
    <property type="entry name" value="VWA_3"/>
    <property type="match status" value="1"/>
</dbReference>
<dbReference type="EMBL" id="JASWJB010000065">
    <property type="protein sequence ID" value="KAK2601982.1"/>
    <property type="molecule type" value="Genomic_DNA"/>
</dbReference>
<sequence length="737" mass="80172">MKYVLRNADDAVEPDSAAIQLHPVPSKQSLVVKVVPPRSPTAEIEHVPCDIVLVIDVSTSMDADAPVPGEDEITGLSVLDLTKHAAITIIETLNDKDRLGIVTFGTKSTTVLPLMCMEASSKEKARNKIKSLQPNGSTNLWHGIQDAIRAFEGCPNNGSARAMMVLTDGQPNHMCPPQGYIPKMKTLRPLPATLHTFGFGYDLRSGLLRSLAEYGHGNYSFIPDAGMIGTVFVHAVANLQATFAAEAVLTLSYSPSIHLQHAGEITVATQHPEKIATQSTRQMTLQIQLGNLQFGQSRDIFLQIRENTAHAVSSQNTEEIPIVAATLSYQKIGISTSSFAAARCSILEPGGISKAEIAYHQSRADICHFLSSIFPLGSDGEHRASYGTNPQVHKAALARLVAEIPAKDFKDEKNVSLMQDLTGPEPHGQISLAINDSKYFNKWGVHYLPSYSNAHSRQICNSFKDPGPLQYGVESPLFISCRDRLNDAFDNLPAPEPSIRKTNPRGVACSTFSRGIATPVSMSSFRDVSGVCFEGSTAIELASGRTVPIRRLRRRMKVRTPTGSRKVAMVLRTPVKETTLCCVGSLLVTPWHPISLDGKSWNFPAFLAEDTLRYTGRVYSVMLERDANTKSHAIRVAGAWGVTLGHGLTVGNDARAHHFFGDYNRVGKSLTRLGVDKFGMVRGRGVERDARTGLVRGLKTAATMPRTRRATMTRYISILPLRSVAESSAPDVGVDSA</sequence>
<evidence type="ECO:0000313" key="2">
    <source>
        <dbReference type="EMBL" id="KAK2601982.1"/>
    </source>
</evidence>
<dbReference type="Pfam" id="PF14624">
    <property type="entry name" value="Vwaint"/>
    <property type="match status" value="1"/>
</dbReference>
<dbReference type="InterPro" id="IPR036844">
    <property type="entry name" value="Hint_dom_sf"/>
</dbReference>
<dbReference type="InterPro" id="IPR036465">
    <property type="entry name" value="vWFA_dom_sf"/>
</dbReference>
<dbReference type="InterPro" id="IPR051266">
    <property type="entry name" value="CLCR"/>
</dbReference>
<evidence type="ECO:0000313" key="3">
    <source>
        <dbReference type="Proteomes" id="UP001251528"/>
    </source>
</evidence>
<protein>
    <recommendedName>
        <fullName evidence="1">VWFA domain-containing protein</fullName>
    </recommendedName>
</protein>
<organism evidence="2 3">
    <name type="scientific">Conoideocrella luteorostrata</name>
    <dbReference type="NCBI Taxonomy" id="1105319"/>
    <lineage>
        <taxon>Eukaryota</taxon>
        <taxon>Fungi</taxon>
        <taxon>Dikarya</taxon>
        <taxon>Ascomycota</taxon>
        <taxon>Pezizomycotina</taxon>
        <taxon>Sordariomycetes</taxon>
        <taxon>Hypocreomycetidae</taxon>
        <taxon>Hypocreales</taxon>
        <taxon>Clavicipitaceae</taxon>
        <taxon>Conoideocrella</taxon>
    </lineage>
</organism>